<keyword evidence="3" id="KW-1185">Reference proteome</keyword>
<feature type="non-terminal residue" evidence="2">
    <location>
        <position position="123"/>
    </location>
</feature>
<dbReference type="EMBL" id="FNEM01000017">
    <property type="protein sequence ID" value="SDK02860.1"/>
    <property type="molecule type" value="Genomic_DNA"/>
</dbReference>
<dbReference type="Pfam" id="PF13737">
    <property type="entry name" value="DDE_Tnp_1_5"/>
    <property type="match status" value="1"/>
</dbReference>
<dbReference type="Proteomes" id="UP000199527">
    <property type="component" value="Unassembled WGS sequence"/>
</dbReference>
<proteinExistence type="predicted"/>
<evidence type="ECO:0000259" key="1">
    <source>
        <dbReference type="Pfam" id="PF13737"/>
    </source>
</evidence>
<dbReference type="OrthoDB" id="6625134at2"/>
<dbReference type="PANTHER" id="PTHR34631">
    <property type="match status" value="1"/>
</dbReference>
<evidence type="ECO:0000313" key="2">
    <source>
        <dbReference type="EMBL" id="SDK02860.1"/>
    </source>
</evidence>
<accession>A0A1G8YLB6</accession>
<name>A0A1G8YLB6_9GAMM</name>
<protein>
    <submittedName>
        <fullName evidence="2">Transposase DDE domain-containing protein</fullName>
    </submittedName>
</protein>
<reference evidence="3" key="1">
    <citation type="submission" date="2016-10" db="EMBL/GenBank/DDBJ databases">
        <authorList>
            <person name="Varghese N."/>
            <person name="Submissions S."/>
        </authorList>
    </citation>
    <scope>NUCLEOTIDE SEQUENCE [LARGE SCALE GENOMIC DNA]</scope>
    <source>
        <strain evidence="3">DSM 23317</strain>
    </source>
</reference>
<dbReference type="InterPro" id="IPR025668">
    <property type="entry name" value="Tnp_DDE_dom"/>
</dbReference>
<dbReference type="RefSeq" id="WP_143026662.1">
    <property type="nucleotide sequence ID" value="NZ_FNEM01000017.1"/>
</dbReference>
<dbReference type="AlphaFoldDB" id="A0A1G8YLB6"/>
<dbReference type="PANTHER" id="PTHR34631:SF3">
    <property type="entry name" value="ISSOD12 TRANSPOSASE TNPA_ISSOD12"/>
    <property type="match status" value="1"/>
</dbReference>
<dbReference type="InterPro" id="IPR053172">
    <property type="entry name" value="Tn903_transposase"/>
</dbReference>
<organism evidence="2 3">
    <name type="scientific">Ferrimonas sediminum</name>
    <dbReference type="NCBI Taxonomy" id="718193"/>
    <lineage>
        <taxon>Bacteria</taxon>
        <taxon>Pseudomonadati</taxon>
        <taxon>Pseudomonadota</taxon>
        <taxon>Gammaproteobacteria</taxon>
        <taxon>Alteromonadales</taxon>
        <taxon>Ferrimonadaceae</taxon>
        <taxon>Ferrimonas</taxon>
    </lineage>
</organism>
<sequence>MSKSNRKIINWKQYNDALVNRGSLTFWLDEDAVGKWRCQEYHGGRGRGFEYSDSAIETALMLKGIFGLSLRATEGFINSLFELMGVPLKSPDYSSISKRAKTVEVKYRNPCRGSVAHLVIDAT</sequence>
<evidence type="ECO:0000313" key="3">
    <source>
        <dbReference type="Proteomes" id="UP000199527"/>
    </source>
</evidence>
<feature type="domain" description="Transposase DDE" evidence="1">
    <location>
        <begin position="20"/>
        <end position="123"/>
    </location>
</feature>
<gene>
    <name evidence="2" type="ORF">SAMN04488540_11794</name>
</gene>